<comment type="caution">
    <text evidence="8">The sequence shown here is derived from an EMBL/GenBank/DDBJ whole genome shotgun (WGS) entry which is preliminary data.</text>
</comment>
<keyword evidence="2 6" id="KW-0812">Transmembrane</keyword>
<evidence type="ECO:0000259" key="7">
    <source>
        <dbReference type="Pfam" id="PF20684"/>
    </source>
</evidence>
<organism evidence="8 9">
    <name type="scientific">Clohesyomyces aquaticus</name>
    <dbReference type="NCBI Taxonomy" id="1231657"/>
    <lineage>
        <taxon>Eukaryota</taxon>
        <taxon>Fungi</taxon>
        <taxon>Dikarya</taxon>
        <taxon>Ascomycota</taxon>
        <taxon>Pezizomycotina</taxon>
        <taxon>Dothideomycetes</taxon>
        <taxon>Pleosporomycetidae</taxon>
        <taxon>Pleosporales</taxon>
        <taxon>Lindgomycetaceae</taxon>
        <taxon>Clohesyomyces</taxon>
    </lineage>
</organism>
<dbReference type="Pfam" id="PF20684">
    <property type="entry name" value="Fung_rhodopsin"/>
    <property type="match status" value="1"/>
</dbReference>
<gene>
    <name evidence="8" type="ORF">BCR34DRAFT_601561</name>
</gene>
<dbReference type="EMBL" id="MCFA01000064">
    <property type="protein sequence ID" value="ORY11109.1"/>
    <property type="molecule type" value="Genomic_DNA"/>
</dbReference>
<keyword evidence="9" id="KW-1185">Reference proteome</keyword>
<reference evidence="8 9" key="1">
    <citation type="submission" date="2016-07" db="EMBL/GenBank/DDBJ databases">
        <title>Pervasive Adenine N6-methylation of Active Genes in Fungi.</title>
        <authorList>
            <consortium name="DOE Joint Genome Institute"/>
            <person name="Mondo S.J."/>
            <person name="Dannebaum R.O."/>
            <person name="Kuo R.C."/>
            <person name="Labutti K."/>
            <person name="Haridas S."/>
            <person name="Kuo A."/>
            <person name="Salamov A."/>
            <person name="Ahrendt S.R."/>
            <person name="Lipzen A."/>
            <person name="Sullivan W."/>
            <person name="Andreopoulos W.B."/>
            <person name="Clum A."/>
            <person name="Lindquist E."/>
            <person name="Daum C."/>
            <person name="Ramamoorthy G.K."/>
            <person name="Gryganskyi A."/>
            <person name="Culley D."/>
            <person name="Magnuson J.K."/>
            <person name="James T.Y."/>
            <person name="O'Malley M.A."/>
            <person name="Stajich J.E."/>
            <person name="Spatafora J.W."/>
            <person name="Visel A."/>
            <person name="Grigoriev I.V."/>
        </authorList>
    </citation>
    <scope>NUCLEOTIDE SEQUENCE [LARGE SCALE GENOMIC DNA]</scope>
    <source>
        <strain evidence="8 9">CBS 115471</strain>
    </source>
</reference>
<dbReference type="Proteomes" id="UP000193144">
    <property type="component" value="Unassembled WGS sequence"/>
</dbReference>
<dbReference type="PANTHER" id="PTHR33048:SF47">
    <property type="entry name" value="INTEGRAL MEMBRANE PROTEIN-RELATED"/>
    <property type="match status" value="1"/>
</dbReference>
<name>A0A1Y1ZLM0_9PLEO</name>
<keyword evidence="4 6" id="KW-0472">Membrane</keyword>
<dbReference type="InterPro" id="IPR052337">
    <property type="entry name" value="SAT4-like"/>
</dbReference>
<dbReference type="GO" id="GO:0016020">
    <property type="term" value="C:membrane"/>
    <property type="evidence" value="ECO:0007669"/>
    <property type="project" value="UniProtKB-SubCell"/>
</dbReference>
<feature type="transmembrane region" description="Helical" evidence="6">
    <location>
        <begin position="102"/>
        <end position="123"/>
    </location>
</feature>
<feature type="transmembrane region" description="Helical" evidence="6">
    <location>
        <begin position="12"/>
        <end position="32"/>
    </location>
</feature>
<dbReference type="PANTHER" id="PTHR33048">
    <property type="entry name" value="PTH11-LIKE INTEGRAL MEMBRANE PROTEIN (AFU_ORTHOLOGUE AFUA_5G11245)"/>
    <property type="match status" value="1"/>
</dbReference>
<dbReference type="InterPro" id="IPR049326">
    <property type="entry name" value="Rhodopsin_dom_fungi"/>
</dbReference>
<evidence type="ECO:0000256" key="4">
    <source>
        <dbReference type="ARBA" id="ARBA00023136"/>
    </source>
</evidence>
<comment type="similarity">
    <text evidence="5">Belongs to the SAT4 family.</text>
</comment>
<sequence length="256" mass="28550">MAFVTRRGWTLVILIVVFTAVTLISLILRFIAKRRKGRGWRTDDWLVIVAMASLFAMEGTTIWAIRNGLGTHSVQLTLSQMQVQSKLYIDIFITRTFKHACWGVMAATVVYALVLIPVYIFSCKPVSAGWDPLRVQSHYFPSRYHALACVSAGMTLDIIIVAVPLPVVWKIKMPARKKVGVSAMFSLGLLIVAVMTWRLYITAKSGDPADFSYTLYMVALLCHLELWLGLLATNFPVIAPLFPAILPTRVGEFSLG</sequence>
<evidence type="ECO:0000256" key="1">
    <source>
        <dbReference type="ARBA" id="ARBA00004141"/>
    </source>
</evidence>
<feature type="domain" description="Rhodopsin" evidence="7">
    <location>
        <begin position="87"/>
        <end position="242"/>
    </location>
</feature>
<dbReference type="AlphaFoldDB" id="A0A1Y1ZLM0"/>
<keyword evidence="3 6" id="KW-1133">Transmembrane helix</keyword>
<feature type="transmembrane region" description="Helical" evidence="6">
    <location>
        <begin position="144"/>
        <end position="169"/>
    </location>
</feature>
<protein>
    <recommendedName>
        <fullName evidence="7">Rhodopsin domain-containing protein</fullName>
    </recommendedName>
</protein>
<comment type="subcellular location">
    <subcellularLocation>
        <location evidence="1">Membrane</location>
        <topology evidence="1">Multi-pass membrane protein</topology>
    </subcellularLocation>
</comment>
<dbReference type="OrthoDB" id="10017208at2759"/>
<feature type="transmembrane region" description="Helical" evidence="6">
    <location>
        <begin position="213"/>
        <end position="232"/>
    </location>
</feature>
<accession>A0A1Y1ZLM0</accession>
<evidence type="ECO:0000256" key="6">
    <source>
        <dbReference type="SAM" id="Phobius"/>
    </source>
</evidence>
<proteinExistence type="inferred from homology"/>
<evidence type="ECO:0000256" key="2">
    <source>
        <dbReference type="ARBA" id="ARBA00022692"/>
    </source>
</evidence>
<dbReference type="STRING" id="1231657.A0A1Y1ZLM0"/>
<evidence type="ECO:0000313" key="8">
    <source>
        <dbReference type="EMBL" id="ORY11109.1"/>
    </source>
</evidence>
<evidence type="ECO:0000256" key="3">
    <source>
        <dbReference type="ARBA" id="ARBA00022989"/>
    </source>
</evidence>
<evidence type="ECO:0000313" key="9">
    <source>
        <dbReference type="Proteomes" id="UP000193144"/>
    </source>
</evidence>
<feature type="transmembrane region" description="Helical" evidence="6">
    <location>
        <begin position="181"/>
        <end position="201"/>
    </location>
</feature>
<evidence type="ECO:0000256" key="5">
    <source>
        <dbReference type="ARBA" id="ARBA00038359"/>
    </source>
</evidence>